<sequence>MSSYYRPELPGPKSGNSDVWFDKDSPGFNGYFKWHKTTYGTNPSFNDKGLKAPAGWGMPKDWTYSDSTGHWYTPAEMTNAGFNQIEGQWLHPNDIRKQEIDKANAELDAKIASRRATEGRMRKVHALGRKKTILTGPVGASGVAKIEKQFLQNSKGVMQ</sequence>
<protein>
    <submittedName>
        <fullName evidence="1">Uncharacterized protein</fullName>
    </submittedName>
</protein>
<evidence type="ECO:0000313" key="1">
    <source>
        <dbReference type="EMBL" id="SDL07208.1"/>
    </source>
</evidence>
<dbReference type="AlphaFoldDB" id="A0A1G9H2N5"/>
<reference evidence="2" key="1">
    <citation type="submission" date="2016-10" db="EMBL/GenBank/DDBJ databases">
        <authorList>
            <person name="Varghese N."/>
            <person name="Submissions S."/>
        </authorList>
    </citation>
    <scope>NUCLEOTIDE SEQUENCE [LARGE SCALE GENOMIC DNA]</scope>
    <source>
        <strain evidence="2">DSM 16995</strain>
    </source>
</reference>
<dbReference type="STRING" id="246191.SAMN05660337_1982"/>
<dbReference type="Proteomes" id="UP000199053">
    <property type="component" value="Unassembled WGS sequence"/>
</dbReference>
<proteinExistence type="predicted"/>
<accession>A0A1G9H2N5</accession>
<name>A0A1G9H2N5_9BACT</name>
<evidence type="ECO:0000313" key="2">
    <source>
        <dbReference type="Proteomes" id="UP000199053"/>
    </source>
</evidence>
<gene>
    <name evidence="1" type="ORF">SAMN05660337_1982</name>
</gene>
<dbReference type="RefSeq" id="WP_092160645.1">
    <property type="nucleotide sequence ID" value="NZ_FNGA01000003.1"/>
</dbReference>
<keyword evidence="2" id="KW-1185">Reference proteome</keyword>
<dbReference type="OrthoDB" id="5454546at2"/>
<dbReference type="EMBL" id="FNGA01000003">
    <property type="protein sequence ID" value="SDL07208.1"/>
    <property type="molecule type" value="Genomic_DNA"/>
</dbReference>
<organism evidence="1 2">
    <name type="scientific">Maridesulfovibrio ferrireducens</name>
    <dbReference type="NCBI Taxonomy" id="246191"/>
    <lineage>
        <taxon>Bacteria</taxon>
        <taxon>Pseudomonadati</taxon>
        <taxon>Thermodesulfobacteriota</taxon>
        <taxon>Desulfovibrionia</taxon>
        <taxon>Desulfovibrionales</taxon>
        <taxon>Desulfovibrionaceae</taxon>
        <taxon>Maridesulfovibrio</taxon>
    </lineage>
</organism>